<comment type="caution">
    <text evidence="2">The sequence shown here is derived from an EMBL/GenBank/DDBJ whole genome shotgun (WGS) entry which is preliminary data.</text>
</comment>
<dbReference type="EMBL" id="QJKJ01002767">
    <property type="protein sequence ID" value="RDY01433.1"/>
    <property type="molecule type" value="Genomic_DNA"/>
</dbReference>
<dbReference type="OrthoDB" id="529980at2759"/>
<organism evidence="2 3">
    <name type="scientific">Mucuna pruriens</name>
    <name type="common">Velvet bean</name>
    <name type="synonym">Dolichos pruriens</name>
    <dbReference type="NCBI Taxonomy" id="157652"/>
    <lineage>
        <taxon>Eukaryota</taxon>
        <taxon>Viridiplantae</taxon>
        <taxon>Streptophyta</taxon>
        <taxon>Embryophyta</taxon>
        <taxon>Tracheophyta</taxon>
        <taxon>Spermatophyta</taxon>
        <taxon>Magnoliopsida</taxon>
        <taxon>eudicotyledons</taxon>
        <taxon>Gunneridae</taxon>
        <taxon>Pentapetalae</taxon>
        <taxon>rosids</taxon>
        <taxon>fabids</taxon>
        <taxon>Fabales</taxon>
        <taxon>Fabaceae</taxon>
        <taxon>Papilionoideae</taxon>
        <taxon>50 kb inversion clade</taxon>
        <taxon>NPAAA clade</taxon>
        <taxon>indigoferoid/millettioid clade</taxon>
        <taxon>Phaseoleae</taxon>
        <taxon>Mucuna</taxon>
    </lineage>
</organism>
<proteinExistence type="predicted"/>
<dbReference type="Proteomes" id="UP000257109">
    <property type="component" value="Unassembled WGS sequence"/>
</dbReference>
<name>A0A371HF74_MUCPR</name>
<dbReference type="PANTHER" id="PTHR24559">
    <property type="entry name" value="TRANSPOSON TY3-I GAG-POL POLYPROTEIN"/>
    <property type="match status" value="1"/>
</dbReference>
<dbReference type="Pfam" id="PF00078">
    <property type="entry name" value="RVT_1"/>
    <property type="match status" value="1"/>
</dbReference>
<dbReference type="CDD" id="cd01647">
    <property type="entry name" value="RT_LTR"/>
    <property type="match status" value="1"/>
</dbReference>
<protein>
    <submittedName>
        <fullName evidence="2">Retrovirus-related Pol polyprotein from transposon opus</fullName>
    </submittedName>
</protein>
<evidence type="ECO:0000259" key="1">
    <source>
        <dbReference type="Pfam" id="PF00078"/>
    </source>
</evidence>
<dbReference type="SUPFAM" id="SSF56672">
    <property type="entry name" value="DNA/RNA polymerases"/>
    <property type="match status" value="1"/>
</dbReference>
<gene>
    <name evidence="2" type="primary">pol</name>
    <name evidence="2" type="ORF">CR513_15238</name>
</gene>
<feature type="non-terminal residue" evidence="2">
    <location>
        <position position="1"/>
    </location>
</feature>
<feature type="domain" description="Reverse transcriptase" evidence="1">
    <location>
        <begin position="74"/>
        <end position="164"/>
    </location>
</feature>
<reference evidence="2" key="1">
    <citation type="submission" date="2018-05" db="EMBL/GenBank/DDBJ databases">
        <title>Draft genome of Mucuna pruriens seed.</title>
        <authorList>
            <person name="Nnadi N.E."/>
            <person name="Vos R."/>
            <person name="Hasami M.H."/>
            <person name="Devisetty U.K."/>
            <person name="Aguiy J.C."/>
        </authorList>
    </citation>
    <scope>NUCLEOTIDE SEQUENCE [LARGE SCALE GENOMIC DNA]</scope>
    <source>
        <strain evidence="2">JCA_2017</strain>
    </source>
</reference>
<dbReference type="InterPro" id="IPR043128">
    <property type="entry name" value="Rev_trsase/Diguanyl_cyclase"/>
</dbReference>
<dbReference type="AlphaFoldDB" id="A0A371HF74"/>
<evidence type="ECO:0000313" key="3">
    <source>
        <dbReference type="Proteomes" id="UP000257109"/>
    </source>
</evidence>
<evidence type="ECO:0000313" key="2">
    <source>
        <dbReference type="EMBL" id="RDY01433.1"/>
    </source>
</evidence>
<keyword evidence="3" id="KW-1185">Reference proteome</keyword>
<dbReference type="STRING" id="157652.A0A371HF74"/>
<dbReference type="Gene3D" id="3.30.70.270">
    <property type="match status" value="1"/>
</dbReference>
<sequence>MCLVLNSSLDSFHAAFERIIEEIKLIVSGSSLPNCPMYRANLEESKEIQRQVTQLLDKGLVRHLISCLNDLLDDLYGVYHKKHMKEGDEWKTAFKTKLGLYEWLVMPFGLTNALSTFNRLMNYVLGSLIGKYMVVYFDDILIYSNCIDNHILYVKSVLLLLRQECLYVVFLSYVVCSERAKVDSKKVNTIQSWPTLKTIGDFSSLASPLNEIVRKDVGFKEKEKCDASNVRVEAVLLQEGHPFNIL</sequence>
<dbReference type="InterPro" id="IPR053134">
    <property type="entry name" value="RNA-dir_DNA_polymerase"/>
</dbReference>
<accession>A0A371HF74</accession>
<dbReference type="InterPro" id="IPR043502">
    <property type="entry name" value="DNA/RNA_pol_sf"/>
</dbReference>
<dbReference type="PANTHER" id="PTHR24559:SF450">
    <property type="entry name" value="RNA-DIRECTED DNA POLYMERASE HOMOLOG"/>
    <property type="match status" value="1"/>
</dbReference>
<dbReference type="Gene3D" id="3.10.10.10">
    <property type="entry name" value="HIV Type 1 Reverse Transcriptase, subunit A, domain 1"/>
    <property type="match status" value="1"/>
</dbReference>
<dbReference type="InterPro" id="IPR000477">
    <property type="entry name" value="RT_dom"/>
</dbReference>